<dbReference type="Proteomes" id="UP000236664">
    <property type="component" value="Unassembled WGS sequence"/>
</dbReference>
<comment type="caution">
    <text evidence="2">The sequence shown here is derived from an EMBL/GenBank/DDBJ whole genome shotgun (WGS) entry which is preliminary data.</text>
</comment>
<dbReference type="STRING" id="42673.A0A2K0WN92"/>
<gene>
    <name evidence="2" type="ORF">FNYG_02959</name>
</gene>
<name>A0A2K0WN92_GIBNY</name>
<feature type="transmembrane region" description="Helical" evidence="1">
    <location>
        <begin position="617"/>
        <end position="640"/>
    </location>
</feature>
<protein>
    <submittedName>
        <fullName evidence="2">Uncharacterized protein</fullName>
    </submittedName>
</protein>
<evidence type="ECO:0000256" key="1">
    <source>
        <dbReference type="SAM" id="Phobius"/>
    </source>
</evidence>
<feature type="transmembrane region" description="Helical" evidence="1">
    <location>
        <begin position="75"/>
        <end position="95"/>
    </location>
</feature>
<keyword evidence="1" id="KW-1133">Transmembrane helix</keyword>
<keyword evidence="3" id="KW-1185">Reference proteome</keyword>
<reference evidence="2 3" key="1">
    <citation type="submission" date="2017-06" db="EMBL/GenBank/DDBJ databases">
        <title>Genome of Fusarium nygamai isolate CS10214.</title>
        <authorList>
            <person name="Gardiner D.M."/>
            <person name="Obanor F."/>
            <person name="Kazan K."/>
        </authorList>
    </citation>
    <scope>NUCLEOTIDE SEQUENCE [LARGE SCALE GENOMIC DNA]</scope>
    <source>
        <strain evidence="2 3">CS10214</strain>
    </source>
</reference>
<evidence type="ECO:0000313" key="3">
    <source>
        <dbReference type="Proteomes" id="UP000236664"/>
    </source>
</evidence>
<organism evidence="2 3">
    <name type="scientific">Gibberella nygamai</name>
    <name type="common">Bean root rot disease fungus</name>
    <name type="synonym">Fusarium nygamai</name>
    <dbReference type="NCBI Taxonomy" id="42673"/>
    <lineage>
        <taxon>Eukaryota</taxon>
        <taxon>Fungi</taxon>
        <taxon>Dikarya</taxon>
        <taxon>Ascomycota</taxon>
        <taxon>Pezizomycotina</taxon>
        <taxon>Sordariomycetes</taxon>
        <taxon>Hypocreomycetidae</taxon>
        <taxon>Hypocreales</taxon>
        <taxon>Nectriaceae</taxon>
        <taxon>Fusarium</taxon>
        <taxon>Fusarium fujikuroi species complex</taxon>
    </lineage>
</organism>
<feature type="transmembrane region" description="Helical" evidence="1">
    <location>
        <begin position="170"/>
        <end position="190"/>
    </location>
</feature>
<sequence>MTTPIDTSSVHLMDVDLSAQRDAETIPEIAEKRALMEVYTATEEAAGASASGTRTAHLPLRESSPPRILRLGTPALLLVVPLTYIVLLGIVASLHNKKKSSFGESTLEALQLAATLWPISFAAVIGPFLKTLALFSAERGTTLGSLEFLLTGQTTVSTLKSLFTLRIVRVWTLSIVALWCLSPLGGQAVVRSLGSRTNMRTIHIPATHYFSQVPLMATGGYSPIGLEGDINAFVGGSRTALEINAFRRTVLAALSASEILLSHANTSSPQFKIVVEKLGGTPRAVRLGQQDQWRNVRIPFMEYLPDYDDSNPTAWTTVPSNQIVPYSSFMGVPIRGGSLSREGNSSMVLQSRYQILKCGEEFDGRSWLSPQDSEEKPKVLWHRMDPTSYQSLDAQQSPMNLPVNLGTYPNMWLDLVNDNLTWAHIHPTQNSLKPASYLQMFFGSTCPTSGGKDALILRVCNVTTSNVDATVNCTRSGDFGYLECRTTQIRKTKEPRFSSNLTDLSDAPLAQGILFEMPFTTASYLKRRASSLESFIYDPLTMYSGIEAYFTGCFTNISRVHFEGRLSTALNTFLMATYNSTVLTGADGTTLSGRNDLWHNTTATWTEFTEKQYTMNAAWFCVSAISTLILLACTVANIVIRQIIVAPDFLESIDGLTRDSPYIKITGESPYTGSGVSAGDRLLVTKKTRVQIQDVQPDMDLGKIALTTGVRDAKLDRMRTYC</sequence>
<dbReference type="EMBL" id="MTQA01000048">
    <property type="protein sequence ID" value="PNP83742.1"/>
    <property type="molecule type" value="Genomic_DNA"/>
</dbReference>
<accession>A0A2K0WN92</accession>
<proteinExistence type="predicted"/>
<dbReference type="OrthoDB" id="3692311at2759"/>
<keyword evidence="1" id="KW-0472">Membrane</keyword>
<feature type="transmembrane region" description="Helical" evidence="1">
    <location>
        <begin position="115"/>
        <end position="135"/>
    </location>
</feature>
<keyword evidence="1" id="KW-0812">Transmembrane</keyword>
<evidence type="ECO:0000313" key="2">
    <source>
        <dbReference type="EMBL" id="PNP83742.1"/>
    </source>
</evidence>
<dbReference type="AlphaFoldDB" id="A0A2K0WN92"/>